<dbReference type="AlphaFoldDB" id="A0AA38J8Z3"/>
<protein>
    <submittedName>
        <fullName evidence="1">Uncharacterized protein</fullName>
    </submittedName>
</protein>
<comment type="caution">
    <text evidence="1">The sequence shown here is derived from an EMBL/GenBank/DDBJ whole genome shotgun (WGS) entry which is preliminary data.</text>
</comment>
<sequence>MSLLLKEVSRWEVVKLVGTHDDFNSLDSRMTIFPILRSSRYATPPTDRLKISCSNSTTFSSIPIGVLRNLCLWQRLLRRDSLTGHWDHLTRLELHDTSSENIIDTLRVSPQQIDTPGLTSLKVLPTDKKHYMIIMGCARCRGEFLLQVEFPASGIVSLRAWYLGHAAQKLAGPHQQTLKVLSITETTSGTPGSHTRSLGASLSMSSVASTSSSSLECEVVETLSTVFLQELNPDRPSSSSFLPVLTELNLTRNSGLKFDRRAFP</sequence>
<dbReference type="EMBL" id="JANVFO010000142">
    <property type="protein sequence ID" value="KAJ3710256.1"/>
    <property type="molecule type" value="Genomic_DNA"/>
</dbReference>
<name>A0AA38J8Z3_9AGAR</name>
<dbReference type="Proteomes" id="UP001176059">
    <property type="component" value="Unassembled WGS sequence"/>
</dbReference>
<reference evidence="1" key="1">
    <citation type="submission" date="2022-08" db="EMBL/GenBank/DDBJ databases">
        <authorList>
            <consortium name="DOE Joint Genome Institute"/>
            <person name="Min B."/>
            <person name="Sierra-Patev S."/>
            <person name="Naranjo-Ortiz M."/>
            <person name="Looney B."/>
            <person name="Konkel Z."/>
            <person name="Slot J.C."/>
            <person name="Sakamoto Y."/>
            <person name="Steenwyk J.L."/>
            <person name="Rokas A."/>
            <person name="Carro J."/>
            <person name="Camarero S."/>
            <person name="Ferreira P."/>
            <person name="Molpeceres G."/>
            <person name="Ruiz-duenas F.J."/>
            <person name="Serrano A."/>
            <person name="Henrissat B."/>
            <person name="Drula E."/>
            <person name="Hughes K.W."/>
            <person name="Mata J.L."/>
            <person name="Ishikawa N.K."/>
            <person name="Vargas-Isla R."/>
            <person name="Ushijima S."/>
            <person name="Smith C.A."/>
            <person name="Ahrendt S."/>
            <person name="Andreopoulos W."/>
            <person name="He G."/>
            <person name="LaButti K."/>
            <person name="Lipzen A."/>
            <person name="Ng V."/>
            <person name="Riley R."/>
            <person name="Sandor L."/>
            <person name="Barry K."/>
            <person name="Martinez A.T."/>
            <person name="Xiao Y."/>
            <person name="Gibbons J.G."/>
            <person name="Terashima K."/>
            <person name="Hibbett D.S."/>
            <person name="Grigoriev I.V."/>
        </authorList>
    </citation>
    <scope>NUCLEOTIDE SEQUENCE</scope>
    <source>
        <strain evidence="1">ET3784</strain>
    </source>
</reference>
<evidence type="ECO:0000313" key="2">
    <source>
        <dbReference type="Proteomes" id="UP001176059"/>
    </source>
</evidence>
<proteinExistence type="predicted"/>
<reference evidence="1" key="2">
    <citation type="journal article" date="2023" name="Proc. Natl. Acad. Sci. U.S.A.">
        <title>A global phylogenomic analysis of the shiitake genus Lentinula.</title>
        <authorList>
            <person name="Sierra-Patev S."/>
            <person name="Min B."/>
            <person name="Naranjo-Ortiz M."/>
            <person name="Looney B."/>
            <person name="Konkel Z."/>
            <person name="Slot J.C."/>
            <person name="Sakamoto Y."/>
            <person name="Steenwyk J.L."/>
            <person name="Rokas A."/>
            <person name="Carro J."/>
            <person name="Camarero S."/>
            <person name="Ferreira P."/>
            <person name="Molpeceres G."/>
            <person name="Ruiz-Duenas F.J."/>
            <person name="Serrano A."/>
            <person name="Henrissat B."/>
            <person name="Drula E."/>
            <person name="Hughes K.W."/>
            <person name="Mata J.L."/>
            <person name="Ishikawa N.K."/>
            <person name="Vargas-Isla R."/>
            <person name="Ushijima S."/>
            <person name="Smith C.A."/>
            <person name="Donoghue J."/>
            <person name="Ahrendt S."/>
            <person name="Andreopoulos W."/>
            <person name="He G."/>
            <person name="LaButti K."/>
            <person name="Lipzen A."/>
            <person name="Ng V."/>
            <person name="Riley R."/>
            <person name="Sandor L."/>
            <person name="Barry K."/>
            <person name="Martinez A.T."/>
            <person name="Xiao Y."/>
            <person name="Gibbons J.G."/>
            <person name="Terashima K."/>
            <person name="Grigoriev I.V."/>
            <person name="Hibbett D."/>
        </authorList>
    </citation>
    <scope>NUCLEOTIDE SEQUENCE</scope>
    <source>
        <strain evidence="1">ET3784</strain>
    </source>
</reference>
<gene>
    <name evidence="1" type="ORF">DFJ43DRAFT_1162233</name>
</gene>
<keyword evidence="2" id="KW-1185">Reference proteome</keyword>
<accession>A0AA38J8Z3</accession>
<organism evidence="1 2">
    <name type="scientific">Lentinula guzmanii</name>
    <dbReference type="NCBI Taxonomy" id="2804957"/>
    <lineage>
        <taxon>Eukaryota</taxon>
        <taxon>Fungi</taxon>
        <taxon>Dikarya</taxon>
        <taxon>Basidiomycota</taxon>
        <taxon>Agaricomycotina</taxon>
        <taxon>Agaricomycetes</taxon>
        <taxon>Agaricomycetidae</taxon>
        <taxon>Agaricales</taxon>
        <taxon>Marasmiineae</taxon>
        <taxon>Omphalotaceae</taxon>
        <taxon>Lentinula</taxon>
    </lineage>
</organism>
<evidence type="ECO:0000313" key="1">
    <source>
        <dbReference type="EMBL" id="KAJ3710256.1"/>
    </source>
</evidence>